<dbReference type="PROSITE" id="PS50206">
    <property type="entry name" value="RHODANESE_3"/>
    <property type="match status" value="1"/>
</dbReference>
<dbReference type="Gene3D" id="3.40.250.10">
    <property type="entry name" value="Rhodanese-like domain"/>
    <property type="match status" value="1"/>
</dbReference>
<feature type="domain" description="Rhodanese" evidence="1">
    <location>
        <begin position="18"/>
        <end position="106"/>
    </location>
</feature>
<dbReference type="Pfam" id="PF00581">
    <property type="entry name" value="Rhodanese"/>
    <property type="match status" value="1"/>
</dbReference>
<name>A0A3B0W9V1_9ZZZZ</name>
<dbReference type="InterPro" id="IPR050229">
    <property type="entry name" value="GlpE_sulfurtransferase"/>
</dbReference>
<proteinExistence type="predicted"/>
<dbReference type="CDD" id="cd00158">
    <property type="entry name" value="RHOD"/>
    <property type="match status" value="1"/>
</dbReference>
<organism evidence="2">
    <name type="scientific">hydrothermal vent metagenome</name>
    <dbReference type="NCBI Taxonomy" id="652676"/>
    <lineage>
        <taxon>unclassified sequences</taxon>
        <taxon>metagenomes</taxon>
        <taxon>ecological metagenomes</taxon>
    </lineage>
</organism>
<gene>
    <name evidence="2" type="ORF">MNBD_GAMMA07-1486</name>
</gene>
<dbReference type="PANTHER" id="PTHR43031">
    <property type="entry name" value="FAD-DEPENDENT OXIDOREDUCTASE"/>
    <property type="match status" value="1"/>
</dbReference>
<dbReference type="PANTHER" id="PTHR43031:SF1">
    <property type="entry name" value="PYRIDINE NUCLEOTIDE-DISULPHIDE OXIDOREDUCTASE"/>
    <property type="match status" value="1"/>
</dbReference>
<dbReference type="SMART" id="SM00450">
    <property type="entry name" value="RHOD"/>
    <property type="match status" value="1"/>
</dbReference>
<dbReference type="InterPro" id="IPR001763">
    <property type="entry name" value="Rhodanese-like_dom"/>
</dbReference>
<protein>
    <recommendedName>
        <fullName evidence="1">Rhodanese domain-containing protein</fullName>
    </recommendedName>
</protein>
<reference evidence="2" key="1">
    <citation type="submission" date="2018-06" db="EMBL/GenBank/DDBJ databases">
        <authorList>
            <person name="Zhirakovskaya E."/>
        </authorList>
    </citation>
    <scope>NUCLEOTIDE SEQUENCE</scope>
</reference>
<evidence type="ECO:0000259" key="1">
    <source>
        <dbReference type="PROSITE" id="PS50206"/>
    </source>
</evidence>
<evidence type="ECO:0000313" key="2">
    <source>
        <dbReference type="EMBL" id="VAW52705.1"/>
    </source>
</evidence>
<dbReference type="SUPFAM" id="SSF52821">
    <property type="entry name" value="Rhodanese/Cell cycle control phosphatase"/>
    <property type="match status" value="1"/>
</dbReference>
<dbReference type="AlphaFoldDB" id="A0A3B0W9V1"/>
<sequence length="115" mass="12545">MFGIKELDVNALQSYFDEGKKIRLLDVRSMGEMAQGMIPNAEVLPLNTLPARLNEINTDEITVLYCRSGARSGQGVGFMAQQGFDNVYNLRGGVMAWVQNGMSLVPFEPAAAAAF</sequence>
<dbReference type="EMBL" id="UOFF01000005">
    <property type="protein sequence ID" value="VAW52705.1"/>
    <property type="molecule type" value="Genomic_DNA"/>
</dbReference>
<accession>A0A3B0W9V1</accession>
<dbReference type="InterPro" id="IPR036873">
    <property type="entry name" value="Rhodanese-like_dom_sf"/>
</dbReference>